<reference evidence="1 2" key="1">
    <citation type="journal article" date="2018" name="Front. Plant Sci.">
        <title>Red Clover (Trifolium pratense) and Zigzag Clover (T. medium) - A Picture of Genomic Similarities and Differences.</title>
        <authorList>
            <person name="Dluhosova J."/>
            <person name="Istvanek J."/>
            <person name="Nedelnik J."/>
            <person name="Repkova J."/>
        </authorList>
    </citation>
    <scope>NUCLEOTIDE SEQUENCE [LARGE SCALE GENOMIC DNA]</scope>
    <source>
        <strain evidence="2">cv. 10/8</strain>
        <tissue evidence="1">Leaf</tissue>
    </source>
</reference>
<evidence type="ECO:0000313" key="1">
    <source>
        <dbReference type="EMBL" id="MCI25309.1"/>
    </source>
</evidence>
<keyword evidence="2" id="KW-1185">Reference proteome</keyword>
<organism evidence="1 2">
    <name type="scientific">Trifolium medium</name>
    <dbReference type="NCBI Taxonomy" id="97028"/>
    <lineage>
        <taxon>Eukaryota</taxon>
        <taxon>Viridiplantae</taxon>
        <taxon>Streptophyta</taxon>
        <taxon>Embryophyta</taxon>
        <taxon>Tracheophyta</taxon>
        <taxon>Spermatophyta</taxon>
        <taxon>Magnoliopsida</taxon>
        <taxon>eudicotyledons</taxon>
        <taxon>Gunneridae</taxon>
        <taxon>Pentapetalae</taxon>
        <taxon>rosids</taxon>
        <taxon>fabids</taxon>
        <taxon>Fabales</taxon>
        <taxon>Fabaceae</taxon>
        <taxon>Papilionoideae</taxon>
        <taxon>50 kb inversion clade</taxon>
        <taxon>NPAAA clade</taxon>
        <taxon>Hologalegina</taxon>
        <taxon>IRL clade</taxon>
        <taxon>Trifolieae</taxon>
        <taxon>Trifolium</taxon>
    </lineage>
</organism>
<protein>
    <submittedName>
        <fullName evidence="1">Uncharacterized protein</fullName>
    </submittedName>
</protein>
<dbReference type="Proteomes" id="UP000265520">
    <property type="component" value="Unassembled WGS sequence"/>
</dbReference>
<accession>A0A392QMY4</accession>
<proteinExistence type="predicted"/>
<sequence length="149" mass="18001">MERKELTLRMGDQERLIKVYKDERDWCFKIDVREKPQNVPRAGGWRMKVQLEDLEEDMSQLTMEEEQSSPDLSHQMKLLNIKEENKALWVRRWGKNHKVATRSKFGVNQGPVKKPFRENLKIRFRKIIDKDSHSKKWINIPMKVKEVKR</sequence>
<name>A0A392QMY4_9FABA</name>
<dbReference type="AlphaFoldDB" id="A0A392QMY4"/>
<evidence type="ECO:0000313" key="2">
    <source>
        <dbReference type="Proteomes" id="UP000265520"/>
    </source>
</evidence>
<dbReference type="EMBL" id="LXQA010146506">
    <property type="protein sequence ID" value="MCI25309.1"/>
    <property type="molecule type" value="Genomic_DNA"/>
</dbReference>
<comment type="caution">
    <text evidence="1">The sequence shown here is derived from an EMBL/GenBank/DDBJ whole genome shotgun (WGS) entry which is preliminary data.</text>
</comment>